<accession>A0A096BE95</accession>
<proteinExistence type="predicted"/>
<name>A0A096BE95_9BACT</name>
<comment type="caution">
    <text evidence="1">The sequence shown here is derived from an EMBL/GenBank/DDBJ whole genome shotgun (WGS) entry which is preliminary data.</text>
</comment>
<evidence type="ECO:0000313" key="1">
    <source>
        <dbReference type="EMBL" id="KGF41052.1"/>
    </source>
</evidence>
<reference evidence="1 2" key="1">
    <citation type="submission" date="2014-07" db="EMBL/GenBank/DDBJ databases">
        <authorList>
            <person name="McCorrison J."/>
            <person name="Sanka R."/>
            <person name="Torralba M."/>
            <person name="Gillis M."/>
            <person name="Haft D.H."/>
            <person name="Methe B."/>
            <person name="Sutton G."/>
            <person name="Nelson K.E."/>
        </authorList>
    </citation>
    <scope>NUCLEOTIDE SEQUENCE [LARGE SCALE GENOMIC DNA]</scope>
    <source>
        <strain evidence="1 2">DNF00320</strain>
    </source>
</reference>
<dbReference type="AlphaFoldDB" id="A0A096BE95"/>
<gene>
    <name evidence="1" type="ORF">HMPREF0647_11435</name>
</gene>
<dbReference type="EMBL" id="JRNQ01000137">
    <property type="protein sequence ID" value="KGF41052.1"/>
    <property type="molecule type" value="Genomic_DNA"/>
</dbReference>
<dbReference type="RefSeq" id="WP_008447557.1">
    <property type="nucleotide sequence ID" value="NZ_JRNQ01000137.1"/>
</dbReference>
<organism evidence="1 2">
    <name type="scientific">Prevotella bivia DNF00320</name>
    <dbReference type="NCBI Taxonomy" id="1401068"/>
    <lineage>
        <taxon>Bacteria</taxon>
        <taxon>Pseudomonadati</taxon>
        <taxon>Bacteroidota</taxon>
        <taxon>Bacteroidia</taxon>
        <taxon>Bacteroidales</taxon>
        <taxon>Prevotellaceae</taxon>
        <taxon>Prevotella</taxon>
    </lineage>
</organism>
<evidence type="ECO:0000313" key="2">
    <source>
        <dbReference type="Proteomes" id="UP000029525"/>
    </source>
</evidence>
<sequence length="373" mass="42376">MNNFKIFIEKLSAERISKYLLLNGWKQQGLIYNNKVLQFVTSDEKESLLLPVDKSFMDYNFAMYRAISIMAEYEKVSIKSLFNKLINPSSDILKWRVSDEDTMNGAIPFISMEHNIEFIKDMLSSTCLDILSPSQYHTKLYTKEVQSQITKYKFGQTEIGSYILNVLCPLGYYQYKLFDPTVGELPLSRKINLHLIRNINTLQRSAQEKSQESRDCISEGKISVNFLNSLTSLYDENKNAELSIEADWNLSIPVAEEFSSYVILDPKFSEEIALIAEEFTPKTEQNVVKSFYGKIVNIGAEAEIDNRVMVDIKVATIGENLKTITINASLNYSQYFSIVDTAFQTGSDVKVTGITSSTAKSVKIKDATIELLT</sequence>
<dbReference type="Proteomes" id="UP000029525">
    <property type="component" value="Unassembled WGS sequence"/>
</dbReference>
<protein>
    <submittedName>
        <fullName evidence="1">Uncharacterized protein</fullName>
    </submittedName>
</protein>
<dbReference type="OrthoDB" id="4393931at2"/>